<reference evidence="2 3" key="1">
    <citation type="journal article" date="2023" name="Arcadia Sci">
        <title>De novo assembly of a long-read Amblyomma americanum tick genome.</title>
        <authorList>
            <person name="Chou S."/>
            <person name="Poskanzer K.E."/>
            <person name="Rollins M."/>
            <person name="Thuy-Boun P.S."/>
        </authorList>
    </citation>
    <scope>NUCLEOTIDE SEQUENCE [LARGE SCALE GENOMIC DNA]</scope>
    <source>
        <strain evidence="2">F_SG_1</strain>
        <tissue evidence="2">Salivary glands</tissue>
    </source>
</reference>
<organism evidence="2 3">
    <name type="scientific">Amblyomma americanum</name>
    <name type="common">Lone star tick</name>
    <dbReference type="NCBI Taxonomy" id="6943"/>
    <lineage>
        <taxon>Eukaryota</taxon>
        <taxon>Metazoa</taxon>
        <taxon>Ecdysozoa</taxon>
        <taxon>Arthropoda</taxon>
        <taxon>Chelicerata</taxon>
        <taxon>Arachnida</taxon>
        <taxon>Acari</taxon>
        <taxon>Parasitiformes</taxon>
        <taxon>Ixodida</taxon>
        <taxon>Ixodoidea</taxon>
        <taxon>Ixodidae</taxon>
        <taxon>Amblyomminae</taxon>
        <taxon>Amblyomma</taxon>
    </lineage>
</organism>
<sequence length="154" mass="17281">MSFDERHAAEENSVDCLQFILPQRDPQTLNDILNHIDSEDDVPSTVAILAPENHVAAMTDEENGDEEGTSMNHLPGSAVRVEVVDTFSESSEDENDQEPPAKQQKRRVKWDKRDLNASFPTPHSCDSDSVEEAPLTPVEAFEKFFDDEVINQLV</sequence>
<dbReference type="InterPro" id="IPR052638">
    <property type="entry name" value="PiggyBac_TE-derived"/>
</dbReference>
<comment type="caution">
    <text evidence="2">The sequence shown here is derived from an EMBL/GenBank/DDBJ whole genome shotgun (WGS) entry which is preliminary data.</text>
</comment>
<dbReference type="AlphaFoldDB" id="A0AAQ4DGK3"/>
<dbReference type="PANTHER" id="PTHR47055">
    <property type="entry name" value="DDE_TNP_1_7 DOMAIN-CONTAINING PROTEIN"/>
    <property type="match status" value="1"/>
</dbReference>
<evidence type="ECO:0000313" key="3">
    <source>
        <dbReference type="Proteomes" id="UP001321473"/>
    </source>
</evidence>
<feature type="region of interest" description="Disordered" evidence="1">
    <location>
        <begin position="85"/>
        <end position="133"/>
    </location>
</feature>
<evidence type="ECO:0000256" key="1">
    <source>
        <dbReference type="SAM" id="MobiDB-lite"/>
    </source>
</evidence>
<dbReference type="EMBL" id="JARKHS020030942">
    <property type="protein sequence ID" value="KAK8761593.1"/>
    <property type="molecule type" value="Genomic_DNA"/>
</dbReference>
<keyword evidence="3" id="KW-1185">Reference proteome</keyword>
<dbReference type="PANTHER" id="PTHR47055:SF3">
    <property type="entry name" value="PHORBOL-ESTER_DAG-TYPE DOMAIN-CONTAINING PROTEIN"/>
    <property type="match status" value="1"/>
</dbReference>
<name>A0AAQ4DGK3_AMBAM</name>
<proteinExistence type="predicted"/>
<accession>A0AAQ4DGK3</accession>
<dbReference type="Proteomes" id="UP001321473">
    <property type="component" value="Unassembled WGS sequence"/>
</dbReference>
<dbReference type="GO" id="GO:0043565">
    <property type="term" value="F:sequence-specific DNA binding"/>
    <property type="evidence" value="ECO:0007669"/>
    <property type="project" value="TreeGrafter"/>
</dbReference>
<gene>
    <name evidence="2" type="ORF">V5799_027140</name>
</gene>
<protein>
    <submittedName>
        <fullName evidence="2">Uncharacterized protein</fullName>
    </submittedName>
</protein>
<evidence type="ECO:0000313" key="2">
    <source>
        <dbReference type="EMBL" id="KAK8761593.1"/>
    </source>
</evidence>